<dbReference type="InterPro" id="IPR051415">
    <property type="entry name" value="LAAT-1"/>
</dbReference>
<dbReference type="eggNOG" id="KOG2913">
    <property type="taxonomic scope" value="Eukaryota"/>
</dbReference>
<evidence type="ECO:0000256" key="8">
    <source>
        <dbReference type="SAM" id="SignalP"/>
    </source>
</evidence>
<keyword evidence="10" id="KW-1185">Reference proteome</keyword>
<dbReference type="InterPro" id="IPR006603">
    <property type="entry name" value="PQ-loop_rpt"/>
</dbReference>
<comment type="similarity">
    <text evidence="5">Belongs to the laat-1 family.</text>
</comment>
<dbReference type="Gene3D" id="1.20.1280.290">
    <property type="match status" value="2"/>
</dbReference>
<evidence type="ECO:0000256" key="7">
    <source>
        <dbReference type="SAM" id="Phobius"/>
    </source>
</evidence>
<dbReference type="OMA" id="ISQCVYY"/>
<feature type="transmembrane region" description="Helical" evidence="7">
    <location>
        <begin position="192"/>
        <end position="209"/>
    </location>
</feature>
<dbReference type="Proteomes" id="UP000018144">
    <property type="component" value="Unassembled WGS sequence"/>
</dbReference>
<keyword evidence="8" id="KW-0732">Signal</keyword>
<evidence type="ECO:0000256" key="6">
    <source>
        <dbReference type="ARBA" id="ARBA00050768"/>
    </source>
</evidence>
<dbReference type="SMART" id="SM00679">
    <property type="entry name" value="CTNS"/>
    <property type="match status" value="2"/>
</dbReference>
<reference evidence="9 10" key="1">
    <citation type="journal article" date="2013" name="PLoS Genet.">
        <title>The genome and development-dependent transcriptomes of Pyronema confluens: a window into fungal evolution.</title>
        <authorList>
            <person name="Traeger S."/>
            <person name="Altegoer F."/>
            <person name="Freitag M."/>
            <person name="Gabaldon T."/>
            <person name="Kempken F."/>
            <person name="Kumar A."/>
            <person name="Marcet-Houben M."/>
            <person name="Poggeler S."/>
            <person name="Stajich J.E."/>
            <person name="Nowrousian M."/>
        </authorList>
    </citation>
    <scope>NUCLEOTIDE SEQUENCE [LARGE SCALE GENOMIC DNA]</scope>
    <source>
        <strain evidence="10">CBS 100304</strain>
        <tissue evidence="9">Vegetative mycelium</tissue>
    </source>
</reference>
<organism evidence="9 10">
    <name type="scientific">Pyronema omphalodes (strain CBS 100304)</name>
    <name type="common">Pyronema confluens</name>
    <dbReference type="NCBI Taxonomy" id="1076935"/>
    <lineage>
        <taxon>Eukaryota</taxon>
        <taxon>Fungi</taxon>
        <taxon>Dikarya</taxon>
        <taxon>Ascomycota</taxon>
        <taxon>Pezizomycotina</taxon>
        <taxon>Pezizomycetes</taxon>
        <taxon>Pezizales</taxon>
        <taxon>Pyronemataceae</taxon>
        <taxon>Pyronema</taxon>
    </lineage>
</organism>
<evidence type="ECO:0000313" key="10">
    <source>
        <dbReference type="Proteomes" id="UP000018144"/>
    </source>
</evidence>
<dbReference type="FunFam" id="1.20.1280.290:FF:000009">
    <property type="entry name" value="PQ loop repeat family protein"/>
    <property type="match status" value="1"/>
</dbReference>
<evidence type="ECO:0000256" key="3">
    <source>
        <dbReference type="ARBA" id="ARBA00022989"/>
    </source>
</evidence>
<comment type="catalytic activity">
    <reaction evidence="6">
        <text>L-histidine(out) + L-arginine(in) = L-histidine(in) + L-arginine(out)</text>
        <dbReference type="Rhea" id="RHEA:71063"/>
        <dbReference type="ChEBI" id="CHEBI:32682"/>
        <dbReference type="ChEBI" id="CHEBI:57595"/>
    </reaction>
</comment>
<keyword evidence="3 7" id="KW-1133">Transmembrane helix</keyword>
<comment type="subcellular location">
    <subcellularLocation>
        <location evidence="1">Membrane</location>
        <topology evidence="1">Multi-pass membrane protein</topology>
    </subcellularLocation>
</comment>
<dbReference type="Pfam" id="PF04193">
    <property type="entry name" value="PQ-loop"/>
    <property type="match status" value="2"/>
</dbReference>
<accession>U4LG30</accession>
<evidence type="ECO:0000256" key="1">
    <source>
        <dbReference type="ARBA" id="ARBA00004141"/>
    </source>
</evidence>
<feature type="transmembrane region" description="Helical" evidence="7">
    <location>
        <begin position="90"/>
        <end position="111"/>
    </location>
</feature>
<feature type="transmembrane region" description="Helical" evidence="7">
    <location>
        <begin position="229"/>
        <end position="245"/>
    </location>
</feature>
<protein>
    <submittedName>
        <fullName evidence="9">Similar to Protein RTC2 acc. no. P38279</fullName>
    </submittedName>
</protein>
<keyword evidence="4 7" id="KW-0472">Membrane</keyword>
<feature type="chain" id="PRO_5004652264" evidence="8">
    <location>
        <begin position="21"/>
        <end position="332"/>
    </location>
</feature>
<sequence length="332" mass="35938">MVGLFASSTLALSSLTTTNAGPDLTVSEALSGIAGSISLVSWIVLLLPQLIENYKNGRADALSLAFIAAWFLGDVANLIGAIWGSLLPTVVAIAIYFCFSDMLLLGQCLYYNSLTSKASADSSPIDTPQITISRPTQDLSTEHDPLITDFERRRSSVASRRSSVALERQRKDSLSSILRDDANSLSPAAREVLSILAVIAAGTVGWALAYYSGAWNVKGDPEGGREMPMGAKVLGYLSAVLYLAARVPQIVKNAREGSCEGLSRLFFLLSLLGNITYGAGILLHSTEREYVMDNLPWLMGSLGTMAEDIIIFIQFRIYSKKDHHHRTVEEDA</sequence>
<evidence type="ECO:0000256" key="4">
    <source>
        <dbReference type="ARBA" id="ARBA00023136"/>
    </source>
</evidence>
<keyword evidence="2 7" id="KW-0812">Transmembrane</keyword>
<feature type="transmembrane region" description="Helical" evidence="7">
    <location>
        <begin position="62"/>
        <end position="84"/>
    </location>
</feature>
<evidence type="ECO:0000313" key="9">
    <source>
        <dbReference type="EMBL" id="CCX31074.1"/>
    </source>
</evidence>
<dbReference type="EMBL" id="HF935531">
    <property type="protein sequence ID" value="CCX31074.1"/>
    <property type="molecule type" value="Genomic_DNA"/>
</dbReference>
<dbReference type="AlphaFoldDB" id="U4LG30"/>
<dbReference type="GO" id="GO:0034486">
    <property type="term" value="P:vacuolar transmembrane transport"/>
    <property type="evidence" value="ECO:0007669"/>
    <property type="project" value="UniProtKB-ARBA"/>
</dbReference>
<dbReference type="PANTHER" id="PTHR16201">
    <property type="entry name" value="SEVEN TRANSMEMBRANE PROTEIN 1-RELATED"/>
    <property type="match status" value="1"/>
</dbReference>
<gene>
    <name evidence="9" type="ORF">PCON_09902</name>
</gene>
<proteinExistence type="inferred from homology"/>
<evidence type="ECO:0000256" key="5">
    <source>
        <dbReference type="ARBA" id="ARBA00038039"/>
    </source>
</evidence>
<dbReference type="OrthoDB" id="8048523at2759"/>
<dbReference type="GO" id="GO:0015174">
    <property type="term" value="F:basic amino acid transmembrane transporter activity"/>
    <property type="evidence" value="ECO:0007669"/>
    <property type="project" value="UniProtKB-ARBA"/>
</dbReference>
<dbReference type="PANTHER" id="PTHR16201:SF44">
    <property type="entry name" value="SEVEN TRANSMEMBRANE PROTEIN 1"/>
    <property type="match status" value="1"/>
</dbReference>
<dbReference type="FunFam" id="1.20.1280.290:FF:000012">
    <property type="entry name" value="Vacuolar membrane PQ loop repeat protein"/>
    <property type="match status" value="1"/>
</dbReference>
<name>U4LG30_PYROM</name>
<feature type="signal peptide" evidence="8">
    <location>
        <begin position="1"/>
        <end position="20"/>
    </location>
</feature>
<dbReference type="GO" id="GO:0098852">
    <property type="term" value="C:lytic vacuole membrane"/>
    <property type="evidence" value="ECO:0007669"/>
    <property type="project" value="UniProtKB-ARBA"/>
</dbReference>
<feature type="transmembrane region" description="Helical" evidence="7">
    <location>
        <begin position="30"/>
        <end position="50"/>
    </location>
</feature>
<feature type="transmembrane region" description="Helical" evidence="7">
    <location>
        <begin position="297"/>
        <end position="318"/>
    </location>
</feature>
<evidence type="ECO:0000256" key="2">
    <source>
        <dbReference type="ARBA" id="ARBA00022692"/>
    </source>
</evidence>
<feature type="transmembrane region" description="Helical" evidence="7">
    <location>
        <begin position="265"/>
        <end position="285"/>
    </location>
</feature>